<accession>A0A1L8SQU0</accession>
<dbReference type="Proteomes" id="UP000183700">
    <property type="component" value="Unassembled WGS sequence"/>
</dbReference>
<dbReference type="RefSeq" id="WP_084133311.1">
    <property type="nucleotide sequence ID" value="NZ_JBHLVS010000027.1"/>
</dbReference>
<dbReference type="EMBL" id="JXKM01000014">
    <property type="protein sequence ID" value="OJG34358.1"/>
    <property type="molecule type" value="Genomic_DNA"/>
</dbReference>
<comment type="caution">
    <text evidence="3">The sequence shown here is derived from an EMBL/GenBank/DDBJ whole genome shotgun (WGS) entry which is preliminary data.</text>
</comment>
<dbReference type="PANTHER" id="PTHR15822">
    <property type="entry name" value="TRAF AND TNF RECEPTOR-ASSOCIATED PROTEIN"/>
    <property type="match status" value="1"/>
</dbReference>
<dbReference type="SUPFAM" id="SSF56219">
    <property type="entry name" value="DNase I-like"/>
    <property type="match status" value="1"/>
</dbReference>
<dbReference type="AlphaFoldDB" id="A0A1L8SQU0"/>
<evidence type="ECO:0000313" key="3">
    <source>
        <dbReference type="EMBL" id="OJG34358.1"/>
    </source>
</evidence>
<evidence type="ECO:0000259" key="2">
    <source>
        <dbReference type="Pfam" id="PF03372"/>
    </source>
</evidence>
<evidence type="ECO:0000256" key="1">
    <source>
        <dbReference type="ARBA" id="ARBA00022801"/>
    </source>
</evidence>
<dbReference type="CDD" id="cd09079">
    <property type="entry name" value="RgfB-like"/>
    <property type="match status" value="1"/>
</dbReference>
<reference evidence="3 4" key="1">
    <citation type="submission" date="2014-12" db="EMBL/GenBank/DDBJ databases">
        <title>Draft genome sequences of 29 type strains of Enterococci.</title>
        <authorList>
            <person name="Zhong Z."/>
            <person name="Sun Z."/>
            <person name="Liu W."/>
            <person name="Zhang W."/>
            <person name="Zhang H."/>
        </authorList>
    </citation>
    <scope>NUCLEOTIDE SEQUENCE [LARGE SCALE GENOMIC DNA]</scope>
    <source>
        <strain evidence="3 4">DSM 22802</strain>
    </source>
</reference>
<organism evidence="3 4">
    <name type="scientific">Enterococcus devriesei</name>
    <dbReference type="NCBI Taxonomy" id="319970"/>
    <lineage>
        <taxon>Bacteria</taxon>
        <taxon>Bacillati</taxon>
        <taxon>Bacillota</taxon>
        <taxon>Bacilli</taxon>
        <taxon>Lactobacillales</taxon>
        <taxon>Enterococcaceae</taxon>
        <taxon>Enterococcus</taxon>
    </lineage>
</organism>
<evidence type="ECO:0000313" key="4">
    <source>
        <dbReference type="Proteomes" id="UP000183700"/>
    </source>
</evidence>
<dbReference type="STRING" id="319970.RV00_GL000890"/>
<protein>
    <recommendedName>
        <fullName evidence="2">Endonuclease/exonuclease/phosphatase domain-containing protein</fullName>
    </recommendedName>
</protein>
<keyword evidence="1" id="KW-0378">Hydrolase</keyword>
<dbReference type="Pfam" id="PF03372">
    <property type="entry name" value="Exo_endo_phos"/>
    <property type="match status" value="1"/>
</dbReference>
<dbReference type="InterPro" id="IPR051547">
    <property type="entry name" value="TDP2-like"/>
</dbReference>
<dbReference type="InterPro" id="IPR036691">
    <property type="entry name" value="Endo/exonu/phosph_ase_sf"/>
</dbReference>
<dbReference type="InterPro" id="IPR005135">
    <property type="entry name" value="Endo/exonuclease/phosphatase"/>
</dbReference>
<dbReference type="Gene3D" id="3.60.10.10">
    <property type="entry name" value="Endonuclease/exonuclease/phosphatase"/>
    <property type="match status" value="1"/>
</dbReference>
<name>A0A1L8SQU0_9ENTE</name>
<sequence>MEADDQRQIRVLAQRIAQEKYDLVGLQEVNQGIASPLVEVDGYFQPTEEQQAIRQDNFLFCLTEYLKELGCYYYWNWSYNHIGYDRFHEGIGLLSKTPLIVESHFVSKSSNPADYHTRKVVIGETTVNQEQIVIANAHLSWWRGFDDSFAPEWQTLEEKLKAKSGSLLVIGDFNNDAKKINEGYDLVTKSPLDLQDAFIASKKTTGEFTVEESIDGWAQNRSGLRIDYVFAAKTFEIVSYKVVFDDINDAKISDHFGIEVMMD</sequence>
<dbReference type="OrthoDB" id="9812537at2"/>
<keyword evidence="4" id="KW-1185">Reference proteome</keyword>
<proteinExistence type="predicted"/>
<feature type="domain" description="Endonuclease/exonuclease/phosphatase" evidence="2">
    <location>
        <begin position="3"/>
        <end position="255"/>
    </location>
</feature>
<dbReference type="PANTHER" id="PTHR15822:SF23">
    <property type="entry name" value="ENDONUCLEASE_EXONUCLEASE_PHOSPHATASE FAMILY PROTEIN"/>
    <property type="match status" value="1"/>
</dbReference>
<gene>
    <name evidence="3" type="ORF">RV00_GL000890</name>
</gene>
<dbReference type="GO" id="GO:0016787">
    <property type="term" value="F:hydrolase activity"/>
    <property type="evidence" value="ECO:0007669"/>
    <property type="project" value="UniProtKB-KW"/>
</dbReference>